<proteinExistence type="predicted"/>
<dbReference type="STRING" id="206665.SAMN04488516_11734"/>
<gene>
    <name evidence="2" type="ORF">SAMN04488516_11734</name>
</gene>
<accession>A0A1H0GBF9</accession>
<organism evidence="2 3">
    <name type="scientific">Desulfonauticus submarinus</name>
    <dbReference type="NCBI Taxonomy" id="206665"/>
    <lineage>
        <taxon>Bacteria</taxon>
        <taxon>Pseudomonadati</taxon>
        <taxon>Thermodesulfobacteriota</taxon>
        <taxon>Desulfovibrionia</taxon>
        <taxon>Desulfovibrionales</taxon>
        <taxon>Desulfonauticaceae</taxon>
        <taxon>Desulfonauticus</taxon>
    </lineage>
</organism>
<dbReference type="SUPFAM" id="SSF55166">
    <property type="entry name" value="Hedgehog/DD-peptidase"/>
    <property type="match status" value="1"/>
</dbReference>
<evidence type="ECO:0000313" key="3">
    <source>
        <dbReference type="Proteomes" id="UP000199602"/>
    </source>
</evidence>
<dbReference type="RefSeq" id="WP_092066578.1">
    <property type="nucleotide sequence ID" value="NZ_FNIN01000017.1"/>
</dbReference>
<name>A0A1H0GBF9_9BACT</name>
<dbReference type="InterPro" id="IPR013230">
    <property type="entry name" value="Peptidase_M15A_C"/>
</dbReference>
<reference evidence="2 3" key="1">
    <citation type="submission" date="2016-10" db="EMBL/GenBank/DDBJ databases">
        <authorList>
            <person name="de Groot N.N."/>
        </authorList>
    </citation>
    <scope>NUCLEOTIDE SEQUENCE [LARGE SCALE GENOMIC DNA]</scope>
    <source>
        <strain evidence="2 3">DSM 15269</strain>
    </source>
</reference>
<evidence type="ECO:0000259" key="1">
    <source>
        <dbReference type="Pfam" id="PF08291"/>
    </source>
</evidence>
<dbReference type="Gene3D" id="3.30.1380.10">
    <property type="match status" value="1"/>
</dbReference>
<dbReference type="OrthoDB" id="5418604at2"/>
<sequence length="120" mass="13660">MNWENIRHFKPHEFKCPCCGRCEIKEEAILALDMAREMAGVPFRITSGFRCEKHNREVGGKPDSAHLGGWAVDIRATNSKARYKIITALINCGFTRIGIGKNFIHADKDPEKVQNVVWVY</sequence>
<dbReference type="EMBL" id="FNIN01000017">
    <property type="protein sequence ID" value="SDO04213.1"/>
    <property type="molecule type" value="Genomic_DNA"/>
</dbReference>
<dbReference type="Pfam" id="PF08291">
    <property type="entry name" value="Peptidase_M15_3"/>
    <property type="match status" value="1"/>
</dbReference>
<dbReference type="AlphaFoldDB" id="A0A1H0GBF9"/>
<dbReference type="Proteomes" id="UP000199602">
    <property type="component" value="Unassembled WGS sequence"/>
</dbReference>
<feature type="domain" description="Peptidase M15A C-terminal" evidence="1">
    <location>
        <begin position="9"/>
        <end position="107"/>
    </location>
</feature>
<dbReference type="InterPro" id="IPR009045">
    <property type="entry name" value="Zn_M74/Hedgehog-like"/>
</dbReference>
<protein>
    <submittedName>
        <fullName evidence="2">Peptidase M15</fullName>
    </submittedName>
</protein>
<evidence type="ECO:0000313" key="2">
    <source>
        <dbReference type="EMBL" id="SDO04213.1"/>
    </source>
</evidence>
<keyword evidence="3" id="KW-1185">Reference proteome</keyword>